<accession>A0A4V2M2N2</accession>
<dbReference type="InterPro" id="IPR000682">
    <property type="entry name" value="PCMT"/>
</dbReference>
<proteinExistence type="inferred from homology"/>
<evidence type="ECO:0000256" key="10">
    <source>
        <dbReference type="ARBA" id="ARBA00031323"/>
    </source>
</evidence>
<keyword evidence="5" id="KW-0963">Cytoplasm</keyword>
<evidence type="ECO:0000256" key="3">
    <source>
        <dbReference type="ARBA" id="ARBA00011890"/>
    </source>
</evidence>
<dbReference type="EMBL" id="SJKA01000011">
    <property type="protein sequence ID" value="TCC28752.1"/>
    <property type="molecule type" value="Genomic_DNA"/>
</dbReference>
<dbReference type="RefSeq" id="WP_131293594.1">
    <property type="nucleotide sequence ID" value="NZ_SJKA01000011.1"/>
</dbReference>
<evidence type="ECO:0000256" key="7">
    <source>
        <dbReference type="ARBA" id="ARBA00022679"/>
    </source>
</evidence>
<name>A0A4V2M2N2_9ACTN</name>
<evidence type="ECO:0000256" key="1">
    <source>
        <dbReference type="ARBA" id="ARBA00004496"/>
    </source>
</evidence>
<comment type="similarity">
    <text evidence="2">Belongs to the methyltransferase superfamily. L-isoaspartyl/D-aspartyl protein methyltransferase family.</text>
</comment>
<evidence type="ECO:0000256" key="9">
    <source>
        <dbReference type="ARBA" id="ARBA00030757"/>
    </source>
</evidence>
<keyword evidence="6 12" id="KW-0489">Methyltransferase</keyword>
<dbReference type="Gene3D" id="3.40.50.150">
    <property type="entry name" value="Vaccinia Virus protein VP39"/>
    <property type="match status" value="1"/>
</dbReference>
<dbReference type="EC" id="2.1.1.77" evidence="3"/>
<dbReference type="SUPFAM" id="SSF53335">
    <property type="entry name" value="S-adenosyl-L-methionine-dependent methyltransferases"/>
    <property type="match status" value="1"/>
</dbReference>
<dbReference type="CDD" id="cd02440">
    <property type="entry name" value="AdoMet_MTases"/>
    <property type="match status" value="1"/>
</dbReference>
<evidence type="ECO:0000313" key="13">
    <source>
        <dbReference type="Proteomes" id="UP000292695"/>
    </source>
</evidence>
<dbReference type="PANTHER" id="PTHR11579">
    <property type="entry name" value="PROTEIN-L-ISOASPARTATE O-METHYLTRANSFERASE"/>
    <property type="match status" value="1"/>
</dbReference>
<organism evidence="12 13">
    <name type="scientific">Kribbella sindirgiensis</name>
    <dbReference type="NCBI Taxonomy" id="1124744"/>
    <lineage>
        <taxon>Bacteria</taxon>
        <taxon>Bacillati</taxon>
        <taxon>Actinomycetota</taxon>
        <taxon>Actinomycetes</taxon>
        <taxon>Propionibacteriales</taxon>
        <taxon>Kribbellaceae</taxon>
        <taxon>Kribbella</taxon>
    </lineage>
</organism>
<evidence type="ECO:0000256" key="5">
    <source>
        <dbReference type="ARBA" id="ARBA00022490"/>
    </source>
</evidence>
<evidence type="ECO:0000256" key="4">
    <source>
        <dbReference type="ARBA" id="ARBA00013346"/>
    </source>
</evidence>
<evidence type="ECO:0000256" key="8">
    <source>
        <dbReference type="ARBA" id="ARBA00022691"/>
    </source>
</evidence>
<dbReference type="GO" id="GO:0004719">
    <property type="term" value="F:protein-L-isoaspartate (D-aspartate) O-methyltransferase activity"/>
    <property type="evidence" value="ECO:0007669"/>
    <property type="project" value="UniProtKB-EC"/>
</dbReference>
<reference evidence="12 13" key="1">
    <citation type="submission" date="2019-02" db="EMBL/GenBank/DDBJ databases">
        <title>Kribbella capetownensis sp. nov. and Kribbella speibonae sp. nov., isolated from soil.</title>
        <authorList>
            <person name="Curtis S.M."/>
            <person name="Norton I."/>
            <person name="Everest G.J."/>
            <person name="Meyers P.R."/>
        </authorList>
    </citation>
    <scope>NUCLEOTIDE SEQUENCE [LARGE SCALE GENOMIC DNA]</scope>
    <source>
        <strain evidence="12 13">DSM 27082</strain>
    </source>
</reference>
<comment type="subcellular location">
    <subcellularLocation>
        <location evidence="1">Cytoplasm</location>
    </subcellularLocation>
</comment>
<dbReference type="InterPro" id="IPR029063">
    <property type="entry name" value="SAM-dependent_MTases_sf"/>
</dbReference>
<keyword evidence="7 12" id="KW-0808">Transferase</keyword>
<dbReference type="AlphaFoldDB" id="A0A4V2M2N2"/>
<sequence length="384" mass="41965">MTDTNDPDGWRSLARSMVRSIKRDGYLHSPSLEQAFLDVPRHVFVPEFFRLKQSDEGLTVVDGIVDAVDPAWLATVYTNEALITQVKPIAGRPGTTTFTCSSSAPALMADMIEELGIERGMDVLEIGTGTGYNAAILCRLLGDQAVTTIDIDPELSAQARERLASLGCHPFYEAIAGAYDRILATHAVADIPYDWVRWGKPGAVVLADLRAPENNTVGAWARVVIDQDGTTATGTLMDPRGYFMSARKVPEFANVGEPAPELTEEEHQQRAERTRLRRTAVAADVVDAPDFALFLWRAAPRLMFATTTDGAAILNGPRAESWAHVVGGDVHHGGAEDLWAVVEQAYERWNSAGSPPKESWTIRVDRHGRTTVRLPGEDDRCCVG</sequence>
<dbReference type="GO" id="GO:0005737">
    <property type="term" value="C:cytoplasm"/>
    <property type="evidence" value="ECO:0007669"/>
    <property type="project" value="UniProtKB-SubCell"/>
</dbReference>
<evidence type="ECO:0000256" key="11">
    <source>
        <dbReference type="ARBA" id="ARBA00031350"/>
    </source>
</evidence>
<evidence type="ECO:0000256" key="6">
    <source>
        <dbReference type="ARBA" id="ARBA00022603"/>
    </source>
</evidence>
<keyword evidence="8" id="KW-0949">S-adenosyl-L-methionine</keyword>
<dbReference type="Proteomes" id="UP000292695">
    <property type="component" value="Unassembled WGS sequence"/>
</dbReference>
<evidence type="ECO:0000256" key="2">
    <source>
        <dbReference type="ARBA" id="ARBA00005369"/>
    </source>
</evidence>
<dbReference type="GO" id="GO:0032259">
    <property type="term" value="P:methylation"/>
    <property type="evidence" value="ECO:0007669"/>
    <property type="project" value="UniProtKB-KW"/>
</dbReference>
<gene>
    <name evidence="12" type="ORF">E0H50_28425</name>
</gene>
<protein>
    <recommendedName>
        <fullName evidence="4">Protein-L-isoaspartate O-methyltransferase</fullName>
        <ecNumber evidence="3">2.1.1.77</ecNumber>
    </recommendedName>
    <alternativeName>
        <fullName evidence="11">L-isoaspartyl protein carboxyl methyltransferase</fullName>
    </alternativeName>
    <alternativeName>
        <fullName evidence="9">Protein L-isoaspartyl methyltransferase</fullName>
    </alternativeName>
    <alternativeName>
        <fullName evidence="10">Protein-beta-aspartate methyltransferase</fullName>
    </alternativeName>
</protein>
<dbReference type="PANTHER" id="PTHR11579:SF0">
    <property type="entry name" value="PROTEIN-L-ISOASPARTATE(D-ASPARTATE) O-METHYLTRANSFERASE"/>
    <property type="match status" value="1"/>
</dbReference>
<keyword evidence="13" id="KW-1185">Reference proteome</keyword>
<comment type="caution">
    <text evidence="12">The sequence shown here is derived from an EMBL/GenBank/DDBJ whole genome shotgun (WGS) entry which is preliminary data.</text>
</comment>
<evidence type="ECO:0000313" key="12">
    <source>
        <dbReference type="EMBL" id="TCC28752.1"/>
    </source>
</evidence>
<dbReference type="Pfam" id="PF01135">
    <property type="entry name" value="PCMT"/>
    <property type="match status" value="1"/>
</dbReference>
<dbReference type="OrthoDB" id="4280289at2"/>